<dbReference type="RefSeq" id="WP_169101947.1">
    <property type="nucleotide sequence ID" value="NZ_JABBVZ010000084.1"/>
</dbReference>
<dbReference type="GO" id="GO:0016740">
    <property type="term" value="F:transferase activity"/>
    <property type="evidence" value="ECO:0007669"/>
    <property type="project" value="UniProtKB-KW"/>
</dbReference>
<comment type="caution">
    <text evidence="3">The sequence shown here is derived from an EMBL/GenBank/DDBJ whole genome shotgun (WGS) entry which is preliminary data.</text>
</comment>
<dbReference type="Pfam" id="PF02515">
    <property type="entry name" value="CoA_transf_3"/>
    <property type="match status" value="1"/>
</dbReference>
<sequence length="406" mass="43862">MTETKGARPLAGVRVLDLSTMIAGPTTASLLADFGAEVVKVERPGVGDPLRQFGAQKSGRGLYWRTLSRNKASVALDLHHVEAQAILRDWIPQFDVLVENFRPGTLERWNVGPDQLMARHPALVVLRVTAFGQSGPYRDRPGFGTLAEAMSGIAAVTGYSDRPPLLPAFPLADIMAGYLGASASLAAAWRAKATGQGEVIDLAIYEAIMKLIELQILEYDQNGTLHERRGNQIEDTAPRGAYQCRDGLWLALSTSTPSTAMRLLQAIGGDALSGDPRFQTNADRVRHADLLDDLVAQWCRERPRALALAELEAMDCAAGPLEDVATMLENPQVRARESVTTVEDPVLGSIRMLNTIPHFMNARPAHLSPGPDAVGADTLRVLQRDLGLTEPMLADLARRGVIGIGS</sequence>
<keyword evidence="4" id="KW-1185">Reference proteome</keyword>
<evidence type="ECO:0000256" key="1">
    <source>
        <dbReference type="ARBA" id="ARBA00008383"/>
    </source>
</evidence>
<comment type="similarity">
    <text evidence="1">Belongs to the CoA-transferase III family.</text>
</comment>
<dbReference type="Proteomes" id="UP000533476">
    <property type="component" value="Unassembled WGS sequence"/>
</dbReference>
<gene>
    <name evidence="3" type="ORF">HIJ39_17405</name>
</gene>
<dbReference type="Gene3D" id="3.40.50.10540">
    <property type="entry name" value="Crotonobetainyl-coa:carnitine coa-transferase, domain 1"/>
    <property type="match status" value="1"/>
</dbReference>
<dbReference type="SUPFAM" id="SSF89796">
    <property type="entry name" value="CoA-transferase family III (CaiB/BaiF)"/>
    <property type="match status" value="1"/>
</dbReference>
<reference evidence="3 4" key="1">
    <citation type="submission" date="2020-04" db="EMBL/GenBank/DDBJ databases">
        <authorList>
            <person name="Zhang R."/>
            <person name="Schippers A."/>
        </authorList>
    </citation>
    <scope>NUCLEOTIDE SEQUENCE [LARGE SCALE GENOMIC DNA]</scope>
    <source>
        <strain evidence="3 4">DSM 109850</strain>
    </source>
</reference>
<dbReference type="InterPro" id="IPR023606">
    <property type="entry name" value="CoA-Trfase_III_dom_1_sf"/>
</dbReference>
<proteinExistence type="inferred from homology"/>
<dbReference type="PANTHER" id="PTHR48228">
    <property type="entry name" value="SUCCINYL-COA--D-CITRAMALATE COA-TRANSFERASE"/>
    <property type="match status" value="1"/>
</dbReference>
<keyword evidence="2 3" id="KW-0808">Transferase</keyword>
<dbReference type="InterPro" id="IPR044855">
    <property type="entry name" value="CoA-Trfase_III_dom3_sf"/>
</dbReference>
<name>A0A7Y0L6F5_9FIRM</name>
<dbReference type="Gene3D" id="3.30.1540.10">
    <property type="entry name" value="formyl-coa transferase, domain 3"/>
    <property type="match status" value="1"/>
</dbReference>
<dbReference type="PANTHER" id="PTHR48228:SF6">
    <property type="entry name" value="L-CARNITINE COA-TRANSFERASE"/>
    <property type="match status" value="1"/>
</dbReference>
<evidence type="ECO:0000313" key="4">
    <source>
        <dbReference type="Proteomes" id="UP000533476"/>
    </source>
</evidence>
<dbReference type="InterPro" id="IPR050509">
    <property type="entry name" value="CoA-transferase_III"/>
</dbReference>
<protein>
    <submittedName>
        <fullName evidence="3">CoA transferase</fullName>
    </submittedName>
</protein>
<dbReference type="AlphaFoldDB" id="A0A7Y0L6F5"/>
<dbReference type="EMBL" id="JABBVZ010000084">
    <property type="protein sequence ID" value="NMP24111.1"/>
    <property type="molecule type" value="Genomic_DNA"/>
</dbReference>
<evidence type="ECO:0000313" key="3">
    <source>
        <dbReference type="EMBL" id="NMP24111.1"/>
    </source>
</evidence>
<accession>A0A7Y0L6F5</accession>
<evidence type="ECO:0000256" key="2">
    <source>
        <dbReference type="ARBA" id="ARBA00022679"/>
    </source>
</evidence>
<dbReference type="InterPro" id="IPR003673">
    <property type="entry name" value="CoA-Trfase_fam_III"/>
</dbReference>
<organism evidence="3 4">
    <name type="scientific">Sulfobacillus harzensis</name>
    <dbReference type="NCBI Taxonomy" id="2729629"/>
    <lineage>
        <taxon>Bacteria</taxon>
        <taxon>Bacillati</taxon>
        <taxon>Bacillota</taxon>
        <taxon>Clostridia</taxon>
        <taxon>Eubacteriales</taxon>
        <taxon>Clostridiales Family XVII. Incertae Sedis</taxon>
        <taxon>Sulfobacillus</taxon>
    </lineage>
</organism>